<evidence type="ECO:0000313" key="1">
    <source>
        <dbReference type="EMBL" id="ADH64139.1"/>
    </source>
</evidence>
<evidence type="ECO:0000313" key="2">
    <source>
        <dbReference type="Proteomes" id="UP000001916"/>
    </source>
</evidence>
<dbReference type="KEGG" id="msv:Mesil_2273"/>
<accession>D7BIG4</accession>
<organism evidence="1 2">
    <name type="scientific">Allomeiothermus silvanus (strain ATCC 700542 / DSM 9946 / NBRC 106475 / NCIMB 13440 / VI-R2)</name>
    <name type="common">Thermus silvanus</name>
    <dbReference type="NCBI Taxonomy" id="526227"/>
    <lineage>
        <taxon>Bacteria</taxon>
        <taxon>Thermotogati</taxon>
        <taxon>Deinococcota</taxon>
        <taxon>Deinococci</taxon>
        <taxon>Thermales</taxon>
        <taxon>Thermaceae</taxon>
        <taxon>Allomeiothermus</taxon>
    </lineage>
</organism>
<name>D7BIG4_ALLS1</name>
<dbReference type="AlphaFoldDB" id="D7BIG4"/>
<dbReference type="EMBL" id="CP002042">
    <property type="protein sequence ID" value="ADH64139.1"/>
    <property type="molecule type" value="Genomic_DNA"/>
</dbReference>
<dbReference type="RefSeq" id="WP_013158684.1">
    <property type="nucleotide sequence ID" value="NC_014212.1"/>
</dbReference>
<proteinExistence type="predicted"/>
<sequence length="263" mass="29263">MRWFWALLILSGTGLAQPYLHYAAPVGTSMVYSTFYGARAVPIEYFWPSSLPQPPRRYNLDIWPEGYVQEWRRVVAPGVEEVTRWEPLGYCLITSIFLSRYMAAERSSDVPMVYEASSQGKGGEVSPGCLAPPSPRSSSEILPAYQVPLEVGQRLQVEVAAPWPVGAKGQLNLIYLGQQEGVHRFSIRLQVPAQRVGELWVGTLAYQGEALYLLDGRLLSEKLYAKGVVFRLGATSGAFRVYLSREVNGQEEPSDAPPLVIRP</sequence>
<keyword evidence="2" id="KW-1185">Reference proteome</keyword>
<dbReference type="HOGENOM" id="CLU_1056925_0_0_0"/>
<dbReference type="Proteomes" id="UP000001916">
    <property type="component" value="Chromosome"/>
</dbReference>
<protein>
    <submittedName>
        <fullName evidence="1">Uncharacterized protein</fullName>
    </submittedName>
</protein>
<reference evidence="1 2" key="1">
    <citation type="journal article" date="2010" name="Stand. Genomic Sci.">
        <title>Complete genome sequence of Meiothermus silvanus type strain (VI-R2).</title>
        <authorList>
            <person name="Sikorski J."/>
            <person name="Tindall B.J."/>
            <person name="Lowry S."/>
            <person name="Lucas S."/>
            <person name="Nolan M."/>
            <person name="Copeland A."/>
            <person name="Glavina Del Rio T."/>
            <person name="Tice H."/>
            <person name="Cheng J.F."/>
            <person name="Han C."/>
            <person name="Pitluck S."/>
            <person name="Liolios K."/>
            <person name="Ivanova N."/>
            <person name="Mavromatis K."/>
            <person name="Mikhailova N."/>
            <person name="Pati A."/>
            <person name="Goodwin L."/>
            <person name="Chen A."/>
            <person name="Palaniappan K."/>
            <person name="Land M."/>
            <person name="Hauser L."/>
            <person name="Chang Y.J."/>
            <person name="Jeffries C.D."/>
            <person name="Rohde M."/>
            <person name="Goker M."/>
            <person name="Woyke T."/>
            <person name="Bristow J."/>
            <person name="Eisen J.A."/>
            <person name="Markowitz V."/>
            <person name="Hugenholtz P."/>
            <person name="Kyrpides N.C."/>
            <person name="Klenk H.P."/>
            <person name="Lapidus A."/>
        </authorList>
    </citation>
    <scope>NUCLEOTIDE SEQUENCE [LARGE SCALE GENOMIC DNA]</scope>
    <source>
        <strain evidence="2">ATCC 700542 / DSM 9946 / VI-R2</strain>
    </source>
</reference>
<gene>
    <name evidence="1" type="ordered locus">Mesil_2273</name>
</gene>